<accession>A0A158P9T9</accession>
<dbReference type="Proteomes" id="UP000035642">
    <property type="component" value="Unassembled WGS sequence"/>
</dbReference>
<dbReference type="AlphaFoldDB" id="A0A158P9T9"/>
<sequence>MSGINARTQRSASSSQIPTDFKQTTSSVPVYEYSISEFIVDLRTHGVSSTQGTLRKRKLNVERGELRRKPMRFKNIREPFNHLRWNFTKLPENEVSRRV</sequence>
<evidence type="ECO:0000313" key="2">
    <source>
        <dbReference type="Proteomes" id="UP000035642"/>
    </source>
</evidence>
<keyword evidence="2" id="KW-1185">Reference proteome</keyword>
<feature type="region of interest" description="Disordered" evidence="1">
    <location>
        <begin position="1"/>
        <end position="26"/>
    </location>
</feature>
<name>A0A158P9T9_ANGCA</name>
<reference evidence="2" key="1">
    <citation type="submission" date="2012-09" db="EMBL/GenBank/DDBJ databases">
        <authorList>
            <person name="Martin A.A."/>
        </authorList>
    </citation>
    <scope>NUCLEOTIDE SEQUENCE</scope>
</reference>
<reference evidence="3" key="2">
    <citation type="submission" date="2016-04" db="UniProtKB">
        <authorList>
            <consortium name="WormBaseParasite"/>
        </authorList>
    </citation>
    <scope>IDENTIFICATION</scope>
</reference>
<protein>
    <submittedName>
        <fullName evidence="3">Uncharacterized protein</fullName>
    </submittedName>
</protein>
<dbReference type="STRING" id="6313.A0A158P9T9"/>
<organism evidence="2 3">
    <name type="scientific">Angiostrongylus cantonensis</name>
    <name type="common">Rat lungworm</name>
    <dbReference type="NCBI Taxonomy" id="6313"/>
    <lineage>
        <taxon>Eukaryota</taxon>
        <taxon>Metazoa</taxon>
        <taxon>Ecdysozoa</taxon>
        <taxon>Nematoda</taxon>
        <taxon>Chromadorea</taxon>
        <taxon>Rhabditida</taxon>
        <taxon>Rhabditina</taxon>
        <taxon>Rhabditomorpha</taxon>
        <taxon>Strongyloidea</taxon>
        <taxon>Metastrongylidae</taxon>
        <taxon>Angiostrongylus</taxon>
    </lineage>
</organism>
<evidence type="ECO:0000313" key="3">
    <source>
        <dbReference type="WBParaSite" id="ACAC_0000863301-mRNA-1"/>
    </source>
</evidence>
<dbReference type="WBParaSite" id="ACAC_0000863301-mRNA-1">
    <property type="protein sequence ID" value="ACAC_0000863301-mRNA-1"/>
    <property type="gene ID" value="ACAC_0000863301"/>
</dbReference>
<proteinExistence type="predicted"/>
<evidence type="ECO:0000256" key="1">
    <source>
        <dbReference type="SAM" id="MobiDB-lite"/>
    </source>
</evidence>